<keyword evidence="3" id="KW-1185">Reference proteome</keyword>
<dbReference type="Proteomes" id="UP000217676">
    <property type="component" value="Chromosome"/>
</dbReference>
<accession>A0A160P9L6</accession>
<dbReference type="AlphaFoldDB" id="A0A160P9L6"/>
<protein>
    <submittedName>
        <fullName evidence="2">Uncharacterized protein</fullName>
    </submittedName>
</protein>
<sequence>MTEPSDGTTHGSRLRLREVADLDDQTFTLYIEERFDQLVTAAIADADGFLSPDQHHLLHEPQRLEFLRDALTYAEGGLQVSVERMAYHRDARTARTGRLLRRVRTALHETDRTLATERRADARRRAADGGPQTDVVLVARGWLASALPDHFERLLAQTLTEAGLPDRPAAADVFDAVENGWSDGYLNAPRTPEVDHLLAKGPIAFQGAVAADARDQADRITELRHPLLQRRWASGLAELTDLTVPVARASSTSALGRLPDDVYDLPEADAKAVFAARRFLVAIWQRRAEHTHLLHNYAATVTDLGRSSPREALRRRAVDQAIDRLATEQPDAAARMLTGLQQHTASDGLAGLTPTERTGLKHRLVAEARAAARTPRSLTTALPPGPAPLTRTAAMAR</sequence>
<dbReference type="KEGG" id="slau:SLA_7179"/>
<organism evidence="2 3">
    <name type="scientific">Streptomyces laurentii</name>
    <dbReference type="NCBI Taxonomy" id="39478"/>
    <lineage>
        <taxon>Bacteria</taxon>
        <taxon>Bacillati</taxon>
        <taxon>Actinomycetota</taxon>
        <taxon>Actinomycetes</taxon>
        <taxon>Kitasatosporales</taxon>
        <taxon>Streptomycetaceae</taxon>
        <taxon>Streptomyces</taxon>
    </lineage>
</organism>
<feature type="region of interest" description="Disordered" evidence="1">
    <location>
        <begin position="371"/>
        <end position="397"/>
    </location>
</feature>
<reference evidence="2 3" key="1">
    <citation type="journal article" date="2016" name="Genome Announc.">
        <title>Complete Genome Sequence of Thiostrepton-Producing Streptomyces laurentii ATCC 31255.</title>
        <authorList>
            <person name="Doi K."/>
            <person name="Fujino Y."/>
            <person name="Nagayoshi Y."/>
            <person name="Ohshima T."/>
            <person name="Ogata S."/>
        </authorList>
    </citation>
    <scope>NUCLEOTIDE SEQUENCE [LARGE SCALE GENOMIC DNA]</scope>
    <source>
        <strain evidence="2 3">ATCC 31255</strain>
    </source>
</reference>
<gene>
    <name evidence="2" type="ORF">SLA_7179</name>
</gene>
<name>A0A160P9L6_STRLU</name>
<evidence type="ECO:0000313" key="2">
    <source>
        <dbReference type="EMBL" id="BAU88045.1"/>
    </source>
</evidence>
<proteinExistence type="predicted"/>
<dbReference type="EMBL" id="AP017424">
    <property type="protein sequence ID" value="BAU88045.1"/>
    <property type="molecule type" value="Genomic_DNA"/>
</dbReference>
<evidence type="ECO:0000256" key="1">
    <source>
        <dbReference type="SAM" id="MobiDB-lite"/>
    </source>
</evidence>
<evidence type="ECO:0000313" key="3">
    <source>
        <dbReference type="Proteomes" id="UP000217676"/>
    </source>
</evidence>
<feature type="compositionally biased region" description="Low complexity" evidence="1">
    <location>
        <begin position="378"/>
        <end position="397"/>
    </location>
</feature>